<evidence type="ECO:0000313" key="4">
    <source>
        <dbReference type="Proteomes" id="UP000269412"/>
    </source>
</evidence>
<feature type="domain" description="CSD" evidence="2">
    <location>
        <begin position="90"/>
        <end position="151"/>
    </location>
</feature>
<feature type="region of interest" description="Disordered" evidence="1">
    <location>
        <begin position="1"/>
        <end position="39"/>
    </location>
</feature>
<dbReference type="PRINTS" id="PR00050">
    <property type="entry name" value="COLDSHOCK"/>
</dbReference>
<comment type="caution">
    <text evidence="3">The sequence shown here is derived from an EMBL/GenBank/DDBJ whole genome shotgun (WGS) entry which is preliminary data.</text>
</comment>
<dbReference type="InterPro" id="IPR011129">
    <property type="entry name" value="CSD"/>
</dbReference>
<evidence type="ECO:0000313" key="3">
    <source>
        <dbReference type="EMBL" id="RKR13034.1"/>
    </source>
</evidence>
<evidence type="ECO:0000256" key="1">
    <source>
        <dbReference type="SAM" id="MobiDB-lite"/>
    </source>
</evidence>
<dbReference type="GO" id="GO:0005829">
    <property type="term" value="C:cytosol"/>
    <property type="evidence" value="ECO:0007669"/>
    <property type="project" value="UniProtKB-ARBA"/>
</dbReference>
<dbReference type="EMBL" id="RBIQ01000008">
    <property type="protein sequence ID" value="RKR13034.1"/>
    <property type="molecule type" value="Genomic_DNA"/>
</dbReference>
<keyword evidence="4" id="KW-1185">Reference proteome</keyword>
<evidence type="ECO:0000259" key="2">
    <source>
        <dbReference type="PROSITE" id="PS51857"/>
    </source>
</evidence>
<dbReference type="InterPro" id="IPR002059">
    <property type="entry name" value="CSP_DNA-bd"/>
</dbReference>
<sequence length="152" mass="17378">MAKSQQTFNKSEKEKKRLKKREEKRKKMLARKEEAKENGKKGIPMAYVDFNGNLVDTPPDPSMKVEIEAEDIVLGIPKKIEGEEEEFDPVRNGKVSFFDTSKGFGFIIDSDNQEKYFCHVSGLIDEIAENDKVSFELEKGMKGMNAVRVKKI</sequence>
<accession>A0A495E7Y1</accession>
<feature type="compositionally biased region" description="Basic and acidic residues" evidence="1">
    <location>
        <begin position="30"/>
        <end position="39"/>
    </location>
</feature>
<gene>
    <name evidence="3" type="ORF">CLV91_1748</name>
</gene>
<keyword evidence="3" id="KW-0238">DNA-binding</keyword>
<dbReference type="GO" id="GO:0003677">
    <property type="term" value="F:DNA binding"/>
    <property type="evidence" value="ECO:0007669"/>
    <property type="project" value="UniProtKB-KW"/>
</dbReference>
<dbReference type="InterPro" id="IPR012340">
    <property type="entry name" value="NA-bd_OB-fold"/>
</dbReference>
<dbReference type="OrthoDB" id="1493235at2"/>
<feature type="compositionally biased region" description="Basic residues" evidence="1">
    <location>
        <begin position="16"/>
        <end position="29"/>
    </location>
</feature>
<dbReference type="AlphaFoldDB" id="A0A495E7Y1"/>
<organism evidence="3 4">
    <name type="scientific">Maribacter vaceletii</name>
    <dbReference type="NCBI Taxonomy" id="1206816"/>
    <lineage>
        <taxon>Bacteria</taxon>
        <taxon>Pseudomonadati</taxon>
        <taxon>Bacteroidota</taxon>
        <taxon>Flavobacteriia</taxon>
        <taxon>Flavobacteriales</taxon>
        <taxon>Flavobacteriaceae</taxon>
        <taxon>Maribacter</taxon>
    </lineage>
</organism>
<protein>
    <submittedName>
        <fullName evidence="3">Putative cold-shock DNA-binding protein</fullName>
    </submittedName>
</protein>
<dbReference type="Pfam" id="PF00313">
    <property type="entry name" value="CSD"/>
    <property type="match status" value="1"/>
</dbReference>
<dbReference type="SUPFAM" id="SSF50249">
    <property type="entry name" value="Nucleic acid-binding proteins"/>
    <property type="match status" value="1"/>
</dbReference>
<name>A0A495E7Y1_9FLAO</name>
<dbReference type="SMART" id="SM00357">
    <property type="entry name" value="CSP"/>
    <property type="match status" value="1"/>
</dbReference>
<dbReference type="Gene3D" id="2.40.50.140">
    <property type="entry name" value="Nucleic acid-binding proteins"/>
    <property type="match status" value="1"/>
</dbReference>
<dbReference type="RefSeq" id="WP_121066430.1">
    <property type="nucleotide sequence ID" value="NZ_RBIQ01000008.1"/>
</dbReference>
<dbReference type="CDD" id="cd04458">
    <property type="entry name" value="CSP_CDS"/>
    <property type="match status" value="1"/>
</dbReference>
<dbReference type="Proteomes" id="UP000269412">
    <property type="component" value="Unassembled WGS sequence"/>
</dbReference>
<reference evidence="3 4" key="1">
    <citation type="submission" date="2018-10" db="EMBL/GenBank/DDBJ databases">
        <title>Genomic Encyclopedia of Archaeal and Bacterial Type Strains, Phase II (KMG-II): from individual species to whole genera.</title>
        <authorList>
            <person name="Goeker M."/>
        </authorList>
    </citation>
    <scope>NUCLEOTIDE SEQUENCE [LARGE SCALE GENOMIC DNA]</scope>
    <source>
        <strain evidence="3 4">DSM 25230</strain>
    </source>
</reference>
<proteinExistence type="predicted"/>
<dbReference type="PROSITE" id="PS51857">
    <property type="entry name" value="CSD_2"/>
    <property type="match status" value="1"/>
</dbReference>